<dbReference type="EMBL" id="ML976992">
    <property type="protein sequence ID" value="KAF1956325.1"/>
    <property type="molecule type" value="Genomic_DNA"/>
</dbReference>
<gene>
    <name evidence="2" type="ORF">CC80DRAFT_548623</name>
</gene>
<keyword evidence="1" id="KW-0732">Signal</keyword>
<keyword evidence="3" id="KW-1185">Reference proteome</keyword>
<feature type="chain" id="PRO_5025358061" description="Fungal calcium binding protein domain-containing protein" evidence="1">
    <location>
        <begin position="22"/>
        <end position="110"/>
    </location>
</feature>
<sequence length="110" mass="12120">MHFLNFLATLLATLLFSTALANPVKLGEICGFAIGRVDNDDILNPLYSTAKCVPFEATVPTERISVGPNCACLFYKVKDCMDDLPFVVIEKDVEDVDPAIQNYACHVMPH</sequence>
<reference evidence="2" key="1">
    <citation type="journal article" date="2020" name="Stud. Mycol.">
        <title>101 Dothideomycetes genomes: a test case for predicting lifestyles and emergence of pathogens.</title>
        <authorList>
            <person name="Haridas S."/>
            <person name="Albert R."/>
            <person name="Binder M."/>
            <person name="Bloem J."/>
            <person name="Labutti K."/>
            <person name="Salamov A."/>
            <person name="Andreopoulos B."/>
            <person name="Baker S."/>
            <person name="Barry K."/>
            <person name="Bills G."/>
            <person name="Bluhm B."/>
            <person name="Cannon C."/>
            <person name="Castanera R."/>
            <person name="Culley D."/>
            <person name="Daum C."/>
            <person name="Ezra D."/>
            <person name="Gonzalez J."/>
            <person name="Henrissat B."/>
            <person name="Kuo A."/>
            <person name="Liang C."/>
            <person name="Lipzen A."/>
            <person name="Lutzoni F."/>
            <person name="Magnuson J."/>
            <person name="Mondo S."/>
            <person name="Nolan M."/>
            <person name="Ohm R."/>
            <person name="Pangilinan J."/>
            <person name="Park H.-J."/>
            <person name="Ramirez L."/>
            <person name="Alfaro M."/>
            <person name="Sun H."/>
            <person name="Tritt A."/>
            <person name="Yoshinaga Y."/>
            <person name="Zwiers L.-H."/>
            <person name="Turgeon B."/>
            <person name="Goodwin S."/>
            <person name="Spatafora J."/>
            <person name="Crous P."/>
            <person name="Grigoriev I."/>
        </authorList>
    </citation>
    <scope>NUCLEOTIDE SEQUENCE</scope>
    <source>
        <strain evidence="2">CBS 675.92</strain>
    </source>
</reference>
<dbReference type="Proteomes" id="UP000800035">
    <property type="component" value="Unassembled WGS sequence"/>
</dbReference>
<proteinExistence type="predicted"/>
<protein>
    <recommendedName>
        <fullName evidence="4">Fungal calcium binding protein domain-containing protein</fullName>
    </recommendedName>
</protein>
<name>A0A6A5TUL0_9PLEO</name>
<dbReference type="AlphaFoldDB" id="A0A6A5TUL0"/>
<evidence type="ECO:0000313" key="2">
    <source>
        <dbReference type="EMBL" id="KAF1956325.1"/>
    </source>
</evidence>
<organism evidence="2 3">
    <name type="scientific">Byssothecium circinans</name>
    <dbReference type="NCBI Taxonomy" id="147558"/>
    <lineage>
        <taxon>Eukaryota</taxon>
        <taxon>Fungi</taxon>
        <taxon>Dikarya</taxon>
        <taxon>Ascomycota</taxon>
        <taxon>Pezizomycotina</taxon>
        <taxon>Dothideomycetes</taxon>
        <taxon>Pleosporomycetidae</taxon>
        <taxon>Pleosporales</taxon>
        <taxon>Massarineae</taxon>
        <taxon>Massarinaceae</taxon>
        <taxon>Byssothecium</taxon>
    </lineage>
</organism>
<evidence type="ECO:0000256" key="1">
    <source>
        <dbReference type="SAM" id="SignalP"/>
    </source>
</evidence>
<feature type="signal peptide" evidence="1">
    <location>
        <begin position="1"/>
        <end position="21"/>
    </location>
</feature>
<evidence type="ECO:0000313" key="3">
    <source>
        <dbReference type="Proteomes" id="UP000800035"/>
    </source>
</evidence>
<accession>A0A6A5TUL0</accession>
<evidence type="ECO:0008006" key="4">
    <source>
        <dbReference type="Google" id="ProtNLM"/>
    </source>
</evidence>